<dbReference type="InterPro" id="IPR001268">
    <property type="entry name" value="NADH_UbQ_OxRdtase_30kDa_su"/>
</dbReference>
<dbReference type="GO" id="GO:0008137">
    <property type="term" value="F:NADH dehydrogenase (ubiquinone) activity"/>
    <property type="evidence" value="ECO:0007669"/>
    <property type="project" value="InterPro"/>
</dbReference>
<evidence type="ECO:0000256" key="2">
    <source>
        <dbReference type="SAM" id="MobiDB-lite"/>
    </source>
</evidence>
<proteinExistence type="inferred from homology"/>
<dbReference type="SUPFAM" id="SSF143243">
    <property type="entry name" value="Nqo5-like"/>
    <property type="match status" value="1"/>
</dbReference>
<dbReference type="Pfam" id="PF00329">
    <property type="entry name" value="Complex1_30kDa"/>
    <property type="match status" value="1"/>
</dbReference>
<dbReference type="PANTHER" id="PTHR10884:SF14">
    <property type="entry name" value="NADH DEHYDROGENASE [UBIQUINONE] IRON-SULFUR PROTEIN 3, MITOCHONDRIAL"/>
    <property type="match status" value="1"/>
</dbReference>
<reference evidence="4 5" key="2">
    <citation type="submission" date="2019-09" db="EMBL/GenBank/DDBJ databases">
        <authorList>
            <person name="Jin C."/>
        </authorList>
    </citation>
    <scope>NUCLEOTIDE SEQUENCE [LARGE SCALE GENOMIC DNA]</scope>
    <source>
        <strain evidence="4 5">AN110305</strain>
    </source>
</reference>
<protein>
    <submittedName>
        <fullName evidence="4">NADH-quinone oxidoreductase subunit C</fullName>
    </submittedName>
</protein>
<dbReference type="PANTHER" id="PTHR10884">
    <property type="entry name" value="NADH DEHYDROGENASE UBIQUINONE IRON-SULFUR PROTEIN 3"/>
    <property type="match status" value="1"/>
</dbReference>
<name>A0A5B2XKE9_9PSEU</name>
<dbReference type="RefSeq" id="WP_149849276.1">
    <property type="nucleotide sequence ID" value="NZ_VUOB01000017.1"/>
</dbReference>
<gene>
    <name evidence="4" type="ORF">F0L68_10305</name>
</gene>
<dbReference type="EMBL" id="VUOB01000017">
    <property type="protein sequence ID" value="KAA2263411.1"/>
    <property type="molecule type" value="Genomic_DNA"/>
</dbReference>
<accession>A0A5B2XKE9</accession>
<organism evidence="4 5">
    <name type="scientific">Solihabitans fulvus</name>
    <dbReference type="NCBI Taxonomy" id="1892852"/>
    <lineage>
        <taxon>Bacteria</taxon>
        <taxon>Bacillati</taxon>
        <taxon>Actinomycetota</taxon>
        <taxon>Actinomycetes</taxon>
        <taxon>Pseudonocardiales</taxon>
        <taxon>Pseudonocardiaceae</taxon>
        <taxon>Solihabitans</taxon>
    </lineage>
</organism>
<dbReference type="Gene3D" id="3.30.460.80">
    <property type="entry name" value="NADH:ubiquinone oxidoreductase, 30kDa subunit"/>
    <property type="match status" value="1"/>
</dbReference>
<evidence type="ECO:0000259" key="3">
    <source>
        <dbReference type="Pfam" id="PF00329"/>
    </source>
</evidence>
<comment type="caution">
    <text evidence="4">The sequence shown here is derived from an EMBL/GenBank/DDBJ whole genome shotgun (WGS) entry which is preliminary data.</text>
</comment>
<keyword evidence="5" id="KW-1185">Reference proteome</keyword>
<dbReference type="InterPro" id="IPR037232">
    <property type="entry name" value="NADH_quin_OxRdtase_su_C/D-like"/>
</dbReference>
<comment type="similarity">
    <text evidence="1">Belongs to the complex I 30 kDa subunit family.</text>
</comment>
<evidence type="ECO:0000313" key="4">
    <source>
        <dbReference type="EMBL" id="KAA2263411.1"/>
    </source>
</evidence>
<dbReference type="AlphaFoldDB" id="A0A5B2XKE9"/>
<feature type="region of interest" description="Disordered" evidence="2">
    <location>
        <begin position="153"/>
        <end position="193"/>
    </location>
</feature>
<feature type="domain" description="NADH:ubiquinone oxidoreductase 30kDa subunit" evidence="3">
    <location>
        <begin position="29"/>
        <end position="147"/>
    </location>
</feature>
<dbReference type="Proteomes" id="UP000323454">
    <property type="component" value="Unassembled WGS sequence"/>
</dbReference>
<evidence type="ECO:0000313" key="5">
    <source>
        <dbReference type="Proteomes" id="UP000323454"/>
    </source>
</evidence>
<reference evidence="4 5" key="1">
    <citation type="submission" date="2019-09" db="EMBL/GenBank/DDBJ databases">
        <title>Goodfellowia gen. nov., a new genus of the Pseudonocardineae related to Actinoalloteichus, containing Goodfellowia coeruleoviolacea gen. nov., comb. nov. gen. nov., comb. nov.</title>
        <authorList>
            <person name="Labeda D."/>
        </authorList>
    </citation>
    <scope>NUCLEOTIDE SEQUENCE [LARGE SCALE GENOMIC DNA]</scope>
    <source>
        <strain evidence="4 5">AN110305</strain>
    </source>
</reference>
<sequence>MTPEQLREDLLGWFGPAATAEIGHGQLTVDVEPDAWLDALTHARDALDCAFFDWLTAVDELDAGIRIVAHVYSPSRRHGLLLRTMLPAADPALPSAVGVYLGANWHERETHEMFGVRFDGHPNLIPLLLPDSFDGNPLRKDFVLASRVAKQWPGEVDPGQSVGDLRPKRRRNLPPGVPDPATWGPDASSASGP</sequence>
<dbReference type="OrthoDB" id="3746692at2"/>
<evidence type="ECO:0000256" key="1">
    <source>
        <dbReference type="ARBA" id="ARBA00007569"/>
    </source>
</evidence>